<dbReference type="EMBL" id="QOCI01000007">
    <property type="protein sequence ID" value="RRR18478.1"/>
    <property type="molecule type" value="Genomic_DNA"/>
</dbReference>
<feature type="domain" description="Transglutaminase-like" evidence="3">
    <location>
        <begin position="496"/>
        <end position="566"/>
    </location>
</feature>
<feature type="region of interest" description="Disordered" evidence="1">
    <location>
        <begin position="318"/>
        <end position="350"/>
    </location>
</feature>
<dbReference type="InterPro" id="IPR002931">
    <property type="entry name" value="Transglutaminase-like"/>
</dbReference>
<dbReference type="SMART" id="SM00460">
    <property type="entry name" value="TGc"/>
    <property type="match status" value="1"/>
</dbReference>
<organism evidence="4 5">
    <name type="scientific">Brachybacterium paraconglomeratum</name>
    <dbReference type="NCBI Taxonomy" id="173362"/>
    <lineage>
        <taxon>Bacteria</taxon>
        <taxon>Bacillati</taxon>
        <taxon>Actinomycetota</taxon>
        <taxon>Actinomycetes</taxon>
        <taxon>Micrococcales</taxon>
        <taxon>Dermabacteraceae</taxon>
        <taxon>Brachybacterium</taxon>
    </lineage>
</organism>
<dbReference type="GeneID" id="78121302"/>
<evidence type="ECO:0000256" key="2">
    <source>
        <dbReference type="SAM" id="Phobius"/>
    </source>
</evidence>
<keyword evidence="2" id="KW-0472">Membrane</keyword>
<dbReference type="Pfam" id="PF11992">
    <property type="entry name" value="TgpA_N"/>
    <property type="match status" value="1"/>
</dbReference>
<keyword evidence="2" id="KW-1133">Transmembrane helix</keyword>
<feature type="compositionally biased region" description="Basic and acidic residues" evidence="1">
    <location>
        <begin position="830"/>
        <end position="842"/>
    </location>
</feature>
<dbReference type="RefSeq" id="WP_126986968.1">
    <property type="nucleotide sequence ID" value="NZ_ML133855.1"/>
</dbReference>
<gene>
    <name evidence="4" type="ORF">DS079_09750</name>
</gene>
<evidence type="ECO:0000256" key="1">
    <source>
        <dbReference type="SAM" id="MobiDB-lite"/>
    </source>
</evidence>
<feature type="transmembrane region" description="Helical" evidence="2">
    <location>
        <begin position="177"/>
        <end position="198"/>
    </location>
</feature>
<dbReference type="Gene3D" id="3.10.620.30">
    <property type="match status" value="1"/>
</dbReference>
<dbReference type="AlphaFoldDB" id="A0A3R8RY39"/>
<reference evidence="4 5" key="1">
    <citation type="submission" date="2018-07" db="EMBL/GenBank/DDBJ databases">
        <title>Brachybacteriurn paraconglorneratum KCTC 9916.</title>
        <authorList>
            <person name="Li Y."/>
        </authorList>
    </citation>
    <scope>NUCLEOTIDE SEQUENCE [LARGE SCALE GENOMIC DNA]</scope>
    <source>
        <strain evidence="4 5">KCTC 9916</strain>
    </source>
</reference>
<feature type="transmembrane region" description="Helical" evidence="2">
    <location>
        <begin position="67"/>
        <end position="85"/>
    </location>
</feature>
<feature type="compositionally biased region" description="Gly residues" evidence="1">
    <location>
        <begin position="679"/>
        <end position="691"/>
    </location>
</feature>
<feature type="transmembrane region" description="Helical" evidence="2">
    <location>
        <begin position="219"/>
        <end position="243"/>
    </location>
</feature>
<feature type="transmembrane region" description="Helical" evidence="2">
    <location>
        <begin position="40"/>
        <end position="60"/>
    </location>
</feature>
<feature type="compositionally biased region" description="Acidic residues" evidence="1">
    <location>
        <begin position="599"/>
        <end position="612"/>
    </location>
</feature>
<keyword evidence="5" id="KW-1185">Reference proteome</keyword>
<dbReference type="PANTHER" id="PTHR42736">
    <property type="entry name" value="PROTEIN-GLUTAMINE GAMMA-GLUTAMYLTRANSFERASE"/>
    <property type="match status" value="1"/>
</dbReference>
<evidence type="ECO:0000313" key="4">
    <source>
        <dbReference type="EMBL" id="RRR18478.1"/>
    </source>
</evidence>
<dbReference type="InterPro" id="IPR038765">
    <property type="entry name" value="Papain-like_cys_pep_sf"/>
</dbReference>
<dbReference type="SUPFAM" id="SSF54001">
    <property type="entry name" value="Cysteine proteinases"/>
    <property type="match status" value="1"/>
</dbReference>
<name>A0A3R8RY39_9MICO</name>
<dbReference type="InterPro" id="IPR021878">
    <property type="entry name" value="TgpA_N"/>
</dbReference>
<feature type="region of interest" description="Disordered" evidence="1">
    <location>
        <begin position="562"/>
        <end position="636"/>
    </location>
</feature>
<proteinExistence type="predicted"/>
<feature type="region of interest" description="Disordered" evidence="1">
    <location>
        <begin position="813"/>
        <end position="842"/>
    </location>
</feature>
<feature type="transmembrane region" description="Helical" evidence="2">
    <location>
        <begin position="151"/>
        <end position="171"/>
    </location>
</feature>
<comment type="caution">
    <text evidence="4">The sequence shown here is derived from an EMBL/GenBank/DDBJ whole genome shotgun (WGS) entry which is preliminary data.</text>
</comment>
<feature type="transmembrane region" description="Helical" evidence="2">
    <location>
        <begin position="640"/>
        <end position="663"/>
    </location>
</feature>
<evidence type="ECO:0000313" key="5">
    <source>
        <dbReference type="Proteomes" id="UP000274327"/>
    </source>
</evidence>
<feature type="region of interest" description="Disordered" evidence="1">
    <location>
        <begin position="679"/>
        <end position="714"/>
    </location>
</feature>
<sequence>MSPLMGRPSLEGPHLTGRALLLLVALLLAAAPTSQLLAGASWLVLTLTGAAPVILGGIVLRHLISRTALVPLLQLGLILVLMLVVETAQGLAPWSDGPIAVLASQPEVLRLGVRELASGLPPLVLGAPGTVIIVVLVALLALLLDLLYLDLGWHTPTALLLMGTVLVPALQQPSGGAWWQVAAPVAAGAAVLAVRTVHGDPRYLEGDRRPQAGPVPAPGRTLGAAVLCVALVAAGAPVLGAALPQLVPPRIALNVDVLNRWKDPDTPQLGPVMIDDDVSVRRSLLEQSDTEVLRYTTTAEDPSYLRLRTLNRFDGETFHAGDEEESNLASSFSDARDDGRAVSGGTGDLEETDVQVMSLGGDRLPMPENVREVSSPTPALARALTLRPVDGEAALEFVPEGLTGQQYTVLSEPRSSTPEQLRAVTPAAASAPFDSGYTDRAEVPQVAADLAEQLVQDAGAENGFDAAVAFQDYFRSAFAYSLTVNTPPGEDPLESFLEDRIGYCEQFASTFALMMTAQGYPTRVVIGFTAGDADGDERTVSARNAHAWPEVWFGPEHGWVQFEPTPAAANNGVRTPEVTDLSASEEDVETPETTSDTPTADEESASSEEGTTEEQSSASTEEDEAAEPGPSPQTVQRIEWGTVSVLGLGALLAAAAAAVVLVIRRRRIRHREERWAALGGGAGERGAGAGADGEPPEEGGGGGSGASGDASAAALETERLRRAAGELAWSELTHELEVRATAIRWLGLTGAWGRPPTRLAMDPALPPHRAVEQLLDRIAEGTPEVTAEDRAAAARLADAYTAAAYAAPLPAAARTTGHDGARATPAGTAARDDAETAPAEERLQHPLRHDADRIVGLIRTAR</sequence>
<evidence type="ECO:0000259" key="3">
    <source>
        <dbReference type="SMART" id="SM00460"/>
    </source>
</evidence>
<dbReference type="Proteomes" id="UP000274327">
    <property type="component" value="Unassembled WGS sequence"/>
</dbReference>
<dbReference type="Pfam" id="PF01841">
    <property type="entry name" value="Transglut_core"/>
    <property type="match status" value="1"/>
</dbReference>
<dbReference type="PANTHER" id="PTHR42736:SF1">
    <property type="entry name" value="PROTEIN-GLUTAMINE GAMMA-GLUTAMYLTRANSFERASE"/>
    <property type="match status" value="1"/>
</dbReference>
<dbReference type="InterPro" id="IPR052901">
    <property type="entry name" value="Bact_TGase-like"/>
</dbReference>
<protein>
    <submittedName>
        <fullName evidence="4">Transglutaminase domain-containing protein</fullName>
    </submittedName>
</protein>
<accession>A0A3R8RY39</accession>
<feature type="transmembrane region" description="Helical" evidence="2">
    <location>
        <begin position="123"/>
        <end position="144"/>
    </location>
</feature>
<keyword evidence="2" id="KW-0812">Transmembrane</keyword>